<dbReference type="VEuPathDB" id="VectorBase:MDOA015817"/>
<dbReference type="RefSeq" id="XP_011293338.1">
    <property type="nucleotide sequence ID" value="XM_011295036.2"/>
</dbReference>
<sequence>MPLHYDIYYYYTETISAAVCSGRVIWMEFTMPIFLPSNLMKQMSEVLNTSNGAQSNRIHSRQVKVFHSQPIHMVSQLPAVNSIALVDAWDGDVEVIFSSMRLLMFCICILSVWN</sequence>
<protein>
    <submittedName>
        <fullName evidence="3">Uncharacterized protein LOC105261939</fullName>
    </submittedName>
</protein>
<reference evidence="3" key="2">
    <citation type="submission" date="2025-04" db="UniProtKB">
        <authorList>
            <consortium name="RefSeq"/>
        </authorList>
    </citation>
    <scope>IDENTIFICATION</scope>
    <source>
        <strain evidence="3">Aabys</strain>
    </source>
</reference>
<evidence type="ECO:0000313" key="3">
    <source>
        <dbReference type="RefSeq" id="XP_011293338.1"/>
    </source>
</evidence>
<name>A0A1I8NIS0_MUSDO</name>
<dbReference type="GeneID" id="105261939"/>
<proteinExistence type="predicted"/>
<accession>A0A1I8NIS0</accession>
<dbReference type="EnsemblMetazoa" id="MDOA015817-RA">
    <property type="protein sequence ID" value="MDOA015817-PA"/>
    <property type="gene ID" value="MDOA015817"/>
</dbReference>
<reference evidence="1" key="1">
    <citation type="submission" date="2020-05" db="UniProtKB">
        <authorList>
            <consortium name="EnsemblMetazoa"/>
        </authorList>
    </citation>
    <scope>IDENTIFICATION</scope>
    <source>
        <strain evidence="1">Aabys</strain>
    </source>
</reference>
<dbReference type="Proteomes" id="UP001652621">
    <property type="component" value="Unplaced"/>
</dbReference>
<evidence type="ECO:0000313" key="1">
    <source>
        <dbReference type="EnsemblMetazoa" id="MDOA015817-PA"/>
    </source>
</evidence>
<gene>
    <name evidence="1" type="primary">105261939</name>
    <name evidence="3" type="synonym">LOC105261939</name>
</gene>
<keyword evidence="2" id="KW-1185">Reference proteome</keyword>
<evidence type="ECO:0000313" key="2">
    <source>
        <dbReference type="Proteomes" id="UP001652621"/>
    </source>
</evidence>
<dbReference type="VEuPathDB" id="VectorBase:MDOMA2_007453"/>
<dbReference type="AlphaFoldDB" id="A0A1I8NIS0"/>
<organism evidence="1">
    <name type="scientific">Musca domestica</name>
    <name type="common">House fly</name>
    <dbReference type="NCBI Taxonomy" id="7370"/>
    <lineage>
        <taxon>Eukaryota</taxon>
        <taxon>Metazoa</taxon>
        <taxon>Ecdysozoa</taxon>
        <taxon>Arthropoda</taxon>
        <taxon>Hexapoda</taxon>
        <taxon>Insecta</taxon>
        <taxon>Pterygota</taxon>
        <taxon>Neoptera</taxon>
        <taxon>Endopterygota</taxon>
        <taxon>Diptera</taxon>
        <taxon>Brachycera</taxon>
        <taxon>Muscomorpha</taxon>
        <taxon>Muscoidea</taxon>
        <taxon>Muscidae</taxon>
        <taxon>Musca</taxon>
    </lineage>
</organism>
<dbReference type="KEGG" id="mde:105261939"/>